<dbReference type="Proteomes" id="UP001198862">
    <property type="component" value="Unassembled WGS sequence"/>
</dbReference>
<comment type="similarity">
    <text evidence="1">Belongs to the ribosome association toxin RatA family.</text>
</comment>
<comment type="caution">
    <text evidence="3">The sequence shown here is derived from an EMBL/GenBank/DDBJ whole genome shotgun (WGS) entry which is preliminary data.</text>
</comment>
<evidence type="ECO:0000313" key="3">
    <source>
        <dbReference type="EMBL" id="MCC8427563.1"/>
    </source>
</evidence>
<dbReference type="EMBL" id="JAJISD010000001">
    <property type="protein sequence ID" value="MCC8427563.1"/>
    <property type="molecule type" value="Genomic_DNA"/>
</dbReference>
<evidence type="ECO:0000313" key="4">
    <source>
        <dbReference type="Proteomes" id="UP001198862"/>
    </source>
</evidence>
<organism evidence="3 4">
    <name type="scientific">Reyranella aquatilis</name>
    <dbReference type="NCBI Taxonomy" id="2035356"/>
    <lineage>
        <taxon>Bacteria</taxon>
        <taxon>Pseudomonadati</taxon>
        <taxon>Pseudomonadota</taxon>
        <taxon>Alphaproteobacteria</taxon>
        <taxon>Hyphomicrobiales</taxon>
        <taxon>Reyranellaceae</taxon>
        <taxon>Reyranella</taxon>
    </lineage>
</organism>
<protein>
    <submittedName>
        <fullName evidence="3">Type II toxin-antitoxin system RatA family toxin</fullName>
    </submittedName>
</protein>
<evidence type="ECO:0000256" key="1">
    <source>
        <dbReference type="ARBA" id="ARBA00008918"/>
    </source>
</evidence>
<name>A0ABS8KPF7_9HYPH</name>
<dbReference type="InterPro" id="IPR023393">
    <property type="entry name" value="START-like_dom_sf"/>
</dbReference>
<dbReference type="InterPro" id="IPR005031">
    <property type="entry name" value="COQ10_START"/>
</dbReference>
<dbReference type="PANTHER" id="PTHR12901">
    <property type="entry name" value="SPERM PROTEIN HOMOLOG"/>
    <property type="match status" value="1"/>
</dbReference>
<gene>
    <name evidence="3" type="ORF">LJ725_01190</name>
</gene>
<keyword evidence="4" id="KW-1185">Reference proteome</keyword>
<feature type="domain" description="Coenzyme Q-binding protein COQ10 START" evidence="2">
    <location>
        <begin position="11"/>
        <end position="140"/>
    </location>
</feature>
<reference evidence="3 4" key="1">
    <citation type="submission" date="2021-11" db="EMBL/GenBank/DDBJ databases">
        <authorList>
            <person name="Lee D.-H."/>
            <person name="Kim S.-B."/>
        </authorList>
    </citation>
    <scope>NUCLEOTIDE SEQUENCE [LARGE SCALE GENOMIC DNA]</scope>
    <source>
        <strain evidence="3 4">KCTC 52223</strain>
    </source>
</reference>
<proteinExistence type="inferred from homology"/>
<accession>A0ABS8KPF7</accession>
<dbReference type="InterPro" id="IPR044996">
    <property type="entry name" value="COQ10-like"/>
</dbReference>
<sequence>MATRHQERRVVPFQPRQLFDLVADVPRYPEFLPWCFAGRVRRREGPNVEIAELAIGFGPFHEKFVSRVELSPDDPDGLRIVTTGIEGPFRLLKSRWIFRRHPEGTQIDFELEFDFRSLLLQKTVQLLFAEAVRRMVSAFEARAAQLYGKPAAATPQTPLPR</sequence>
<dbReference type="CDD" id="cd07813">
    <property type="entry name" value="COQ10p_like"/>
    <property type="match status" value="1"/>
</dbReference>
<dbReference type="RefSeq" id="WP_230548790.1">
    <property type="nucleotide sequence ID" value="NZ_JAJISD010000001.1"/>
</dbReference>
<dbReference type="PANTHER" id="PTHR12901:SF10">
    <property type="entry name" value="COENZYME Q-BINDING PROTEIN COQ10, MITOCHONDRIAL"/>
    <property type="match status" value="1"/>
</dbReference>
<dbReference type="Pfam" id="PF03364">
    <property type="entry name" value="Polyketide_cyc"/>
    <property type="match status" value="1"/>
</dbReference>
<dbReference type="SUPFAM" id="SSF55961">
    <property type="entry name" value="Bet v1-like"/>
    <property type="match status" value="1"/>
</dbReference>
<evidence type="ECO:0000259" key="2">
    <source>
        <dbReference type="Pfam" id="PF03364"/>
    </source>
</evidence>
<dbReference type="Gene3D" id="3.30.530.20">
    <property type="match status" value="1"/>
</dbReference>